<evidence type="ECO:0000256" key="16">
    <source>
        <dbReference type="ARBA" id="ARBA00023180"/>
    </source>
</evidence>
<evidence type="ECO:0000256" key="14">
    <source>
        <dbReference type="ARBA" id="ARBA00023136"/>
    </source>
</evidence>
<evidence type="ECO:0000256" key="1">
    <source>
        <dbReference type="ARBA" id="ARBA00001593"/>
    </source>
</evidence>
<dbReference type="VEuPathDB" id="TriTrypDB:LdCL_170007200"/>
<dbReference type="PROSITE" id="PS50125">
    <property type="entry name" value="GUANYLATE_CYCLASE_2"/>
    <property type="match status" value="1"/>
</dbReference>
<evidence type="ECO:0000256" key="18">
    <source>
        <dbReference type="ARBA" id="ARBA00032597"/>
    </source>
</evidence>
<comment type="cofactor">
    <cofactor evidence="2">
        <name>Mg(2+)</name>
        <dbReference type="ChEBI" id="CHEBI:18420"/>
    </cofactor>
</comment>
<protein>
    <recommendedName>
        <fullName evidence="6">adenylate cyclase</fullName>
        <ecNumber evidence="6">4.6.1.1</ecNumber>
    </recommendedName>
    <alternativeName>
        <fullName evidence="18">ATP pyrophosphate-lyase</fullName>
    </alternativeName>
    <alternativeName>
        <fullName evidence="19">Adenylyl cyclase</fullName>
    </alternativeName>
</protein>
<evidence type="ECO:0000256" key="19">
    <source>
        <dbReference type="ARBA" id="ARBA00032637"/>
    </source>
</evidence>
<proteinExistence type="inferred from homology"/>
<evidence type="ECO:0000313" key="22">
    <source>
        <dbReference type="EMBL" id="AYU77776.1"/>
    </source>
</evidence>
<dbReference type="VEuPathDB" id="TriTrypDB:LdBPK_170130.1"/>
<evidence type="ECO:0000256" key="10">
    <source>
        <dbReference type="ARBA" id="ARBA00022840"/>
    </source>
</evidence>
<sequence>MVCSTVVATTRRGTGCVGVSDGVSCRVHKRTLEALRVSAWRCGLRLVALAVLAVVAASLCTAPAAWAADSSGKDPEKNPVYLLNATYSLDPFMADDAKALWLGIDSALHASGYKTANGRPVEIVNPDPSIKKSDIIAVVQKALEKYPTLLGVIGPFMDPLMSTVMKSDALKGKDLMFMAPFTGSNAVRMWDNDVYFTRGDPWTEMTIILTHMLKRIRARRTAFMYLTGAQFGDSEYKMVVSVLSSFSLDPPAVYSAPYSTKNTAVNKKTFDAMADTRPQVIIVWGIPGEQVVKFLQAVLTDPRTSSAYIMTCFPLQRIVFQVYYDLAMAGKLTPVDGQIMSSATSLPISHIEIEHVRLFRTEMGEYMKKTGRVDASLWADEAKAVQKYGPRGREASSSDSAAYADKFYNEHPSTGQLMIAGWLSGKLIDQTLHEPLWTIDRKTYKAGLFDQIRYVIGGDIVLGDYGGPCTPIAEFLGAVCYCNQGGRASVLQGLNKAAWELLPDAIFHYAQSACYLNKIVLSKPLNVVTLNVSDLPKLRKAAADMAKVIPLAISEERLDFSAFNPATLNATQTTAQGVLDWEFLNYSVDVVTGPLLRSIDLSGLLVISPVFNRPNVLVEKENYLFLMPTLEQEMYVMYSELSSVRALTSIGEDVNLVLHEYTSANVKDISAVALRTAATFNAPDPTVKAVSSGTSLKSSLEPSMINFVLGITDDDVDAIAAFLSTHPWAIVVISFGDLAHEYESLTDTFAKLPNAEQARLLTFTNLPLWSDMSPSSLESYPLLKLFNAIFPKPADHTPSLLRDLLSIVFIQAVAYGDGGFEKPTSLQESAYKKGVINAYSVTLGRFTWNCTNTTSGLECLYRNYGAQGIVMLSVQRILDPTVPQVSSPMTPTMEYRPRQKVDKMTPAQRNGLIAGLVMFTIILLTAAPLILYWCTEGRDNDAAPKDGDEPVTLLFTDIESSTALWAALPQLMADAIAAHHCVIRQLVKKYGCYEVKTIGDSFMIACRSAHSAVSLACEIQTKLLKHDWGTEALDRAYREFELARVDTLDDYEPPTARLSEEEYAALWCGLRVRVGIHTGLTDIRYDEVTRGYDYYGDTSNMAARTEAVANGGQVVATEAAWWALSNDERAGIAHTAMGPRGLRGVPFAVEMFQLNAVPGRRHAALRTEIEAILPDDTATDTASSAAGALLSSVGTINGPAAGIAFVLASCFAPYPVAQRVRELQPLLSKWGVGAPPRSRLVSEEDYCQGLMNRLAIRIATVSQARQRMGSNETGVSGDLQNIISSGVLNPLLGEGSFISDGARARHSGMTAVPLSAEPSAMRESRLWRRSTVNGLTLSRGPSSRKESLSVNTAGFHDDVVPFTAQASRRFSEEHNSRSASISCEVVVVRMPMKLGRRRRPSLLEPLAEDVADEA</sequence>
<evidence type="ECO:0000256" key="9">
    <source>
        <dbReference type="ARBA" id="ARBA00022741"/>
    </source>
</evidence>
<keyword evidence="16" id="KW-0325">Glycoprotein</keyword>
<dbReference type="Gene3D" id="3.30.70.1230">
    <property type="entry name" value="Nucleotide cyclase"/>
    <property type="match status" value="1"/>
</dbReference>
<dbReference type="GO" id="GO:0016020">
    <property type="term" value="C:membrane"/>
    <property type="evidence" value="ECO:0007669"/>
    <property type="project" value="UniProtKB-SubCell"/>
</dbReference>
<dbReference type="OrthoDB" id="542522at2759"/>
<dbReference type="PANTHER" id="PTHR43081:SF1">
    <property type="entry name" value="ADENYLATE CYCLASE, TERMINAL-DIFFERENTIATION SPECIFIC"/>
    <property type="match status" value="1"/>
</dbReference>
<dbReference type="InterPro" id="IPR028082">
    <property type="entry name" value="Peripla_BP_I"/>
</dbReference>
<organism evidence="22 23">
    <name type="scientific">Leishmania donovani</name>
    <dbReference type="NCBI Taxonomy" id="5661"/>
    <lineage>
        <taxon>Eukaryota</taxon>
        <taxon>Discoba</taxon>
        <taxon>Euglenozoa</taxon>
        <taxon>Kinetoplastea</taxon>
        <taxon>Metakinetoplastina</taxon>
        <taxon>Trypanosomatida</taxon>
        <taxon>Trypanosomatidae</taxon>
        <taxon>Leishmaniinae</taxon>
        <taxon>Leishmania</taxon>
    </lineage>
</organism>
<keyword evidence="10" id="KW-0067">ATP-binding</keyword>
<dbReference type="InterPro" id="IPR057398">
    <property type="entry name" value="GRESAG4.1/3_peripasmic_2"/>
</dbReference>
<name>A0A3S7WU91_LEIDO</name>
<comment type="function">
    <text evidence="3">Could act as a receptor for an unknown ligand.</text>
</comment>
<dbReference type="Pfam" id="PF00211">
    <property type="entry name" value="Guanylate_cyc"/>
    <property type="match status" value="1"/>
</dbReference>
<dbReference type="Pfam" id="PF25493">
    <property type="entry name" value="Peripla_BP_A-cyclase"/>
    <property type="match status" value="1"/>
</dbReference>
<evidence type="ECO:0000256" key="20">
    <source>
        <dbReference type="SAM" id="Phobius"/>
    </source>
</evidence>
<comment type="subcellular location">
    <subcellularLocation>
        <location evidence="4">Membrane</location>
        <topology evidence="4">Multi-pass membrane protein</topology>
    </subcellularLocation>
</comment>
<gene>
    <name evidence="22" type="ORF">LdCL_170007200</name>
</gene>
<keyword evidence="23" id="KW-1185">Reference proteome</keyword>
<dbReference type="InterPro" id="IPR050697">
    <property type="entry name" value="Adenylyl/Guanylyl_Cyclase_3/4"/>
</dbReference>
<keyword evidence="15 22" id="KW-0675">Receptor</keyword>
<evidence type="ECO:0000313" key="23">
    <source>
        <dbReference type="Proteomes" id="UP000274082"/>
    </source>
</evidence>
<dbReference type="Proteomes" id="UP000274082">
    <property type="component" value="Chromosome 17"/>
</dbReference>
<dbReference type="InterPro" id="IPR001054">
    <property type="entry name" value="A/G_cyclase"/>
</dbReference>
<dbReference type="PANTHER" id="PTHR43081">
    <property type="entry name" value="ADENYLATE CYCLASE, TERMINAL-DIFFERENTIATION SPECIFIC-RELATED"/>
    <property type="match status" value="1"/>
</dbReference>
<evidence type="ECO:0000256" key="13">
    <source>
        <dbReference type="ARBA" id="ARBA00022998"/>
    </source>
</evidence>
<dbReference type="Pfam" id="PF25495">
    <property type="entry name" value="Peripla_BP_A-cyclase_1"/>
    <property type="match status" value="1"/>
</dbReference>
<dbReference type="InterPro" id="IPR057399">
    <property type="entry name" value="GRESAG4.1/3_peripasmic_1"/>
</dbReference>
<evidence type="ECO:0000256" key="5">
    <source>
        <dbReference type="ARBA" id="ARBA00005381"/>
    </source>
</evidence>
<dbReference type="EMBL" id="CP029516">
    <property type="protein sequence ID" value="AYU77776.1"/>
    <property type="molecule type" value="Genomic_DNA"/>
</dbReference>
<accession>A0A3S7WU91</accession>
<dbReference type="GO" id="GO:0004016">
    <property type="term" value="F:adenylate cyclase activity"/>
    <property type="evidence" value="ECO:0007669"/>
    <property type="project" value="UniProtKB-EC"/>
</dbReference>
<keyword evidence="8" id="KW-0479">Metal-binding</keyword>
<keyword evidence="7 20" id="KW-0812">Transmembrane</keyword>
<dbReference type="GO" id="GO:0006171">
    <property type="term" value="P:cAMP biosynthetic process"/>
    <property type="evidence" value="ECO:0007669"/>
    <property type="project" value="UniProtKB-KW"/>
</dbReference>
<evidence type="ECO:0000259" key="21">
    <source>
        <dbReference type="PROSITE" id="PS50125"/>
    </source>
</evidence>
<dbReference type="CDD" id="cd07556">
    <property type="entry name" value="Nucleotidyl_cyc_III"/>
    <property type="match status" value="1"/>
</dbReference>
<dbReference type="InterPro" id="IPR029787">
    <property type="entry name" value="Nucleotide_cyclase"/>
</dbReference>
<reference evidence="22 23" key="1">
    <citation type="journal article" date="2018" name="Sci. Rep.">
        <title>A complete Leishmania donovani reference genome identifies novel genetic variations associated with virulence.</title>
        <authorList>
            <person name="Lypaczewski P."/>
            <person name="Hoshizaki J."/>
            <person name="Zhang W.-W."/>
            <person name="McCall L.-I."/>
            <person name="Torcivia-Rodriguez J."/>
            <person name="Simonyan V."/>
            <person name="Kaur A."/>
            <person name="Dewar K."/>
            <person name="Matlashewski G."/>
        </authorList>
    </citation>
    <scope>NUCLEOTIDE SEQUENCE [LARGE SCALE GENOMIC DNA]</scope>
    <source>
        <strain evidence="22 23">LdCL</strain>
    </source>
</reference>
<comment type="similarity">
    <text evidence="5">Belongs to the adenylyl cyclase class-3 family.</text>
</comment>
<dbReference type="SUPFAM" id="SSF53822">
    <property type="entry name" value="Periplasmic binding protein-like I"/>
    <property type="match status" value="1"/>
</dbReference>
<keyword evidence="13" id="KW-0115">cAMP biosynthesis</keyword>
<evidence type="ECO:0000256" key="4">
    <source>
        <dbReference type="ARBA" id="ARBA00004141"/>
    </source>
</evidence>
<evidence type="ECO:0000256" key="11">
    <source>
        <dbReference type="ARBA" id="ARBA00022842"/>
    </source>
</evidence>
<dbReference type="SUPFAM" id="SSF55073">
    <property type="entry name" value="Nucleotide cyclase"/>
    <property type="match status" value="1"/>
</dbReference>
<keyword evidence="14 20" id="KW-0472">Membrane</keyword>
<keyword evidence="17 22" id="KW-0456">Lyase</keyword>
<feature type="domain" description="Guanylate cyclase" evidence="21">
    <location>
        <begin position="952"/>
        <end position="1106"/>
    </location>
</feature>
<dbReference type="FunFam" id="3.30.70.1230:FF:000022">
    <property type="entry name" value="Receptor-type adenylate cyclase GRESAG 4, putative"/>
    <property type="match status" value="1"/>
</dbReference>
<feature type="transmembrane region" description="Helical" evidence="20">
    <location>
        <begin position="46"/>
        <end position="68"/>
    </location>
</feature>
<evidence type="ECO:0000256" key="8">
    <source>
        <dbReference type="ARBA" id="ARBA00022723"/>
    </source>
</evidence>
<comment type="catalytic activity">
    <reaction evidence="1">
        <text>ATP = 3',5'-cyclic AMP + diphosphate</text>
        <dbReference type="Rhea" id="RHEA:15389"/>
        <dbReference type="ChEBI" id="CHEBI:30616"/>
        <dbReference type="ChEBI" id="CHEBI:33019"/>
        <dbReference type="ChEBI" id="CHEBI:58165"/>
        <dbReference type="EC" id="4.6.1.1"/>
    </reaction>
</comment>
<evidence type="ECO:0000256" key="17">
    <source>
        <dbReference type="ARBA" id="ARBA00023239"/>
    </source>
</evidence>
<evidence type="ECO:0000256" key="3">
    <source>
        <dbReference type="ARBA" id="ARBA00002708"/>
    </source>
</evidence>
<dbReference type="GO" id="GO:0035556">
    <property type="term" value="P:intracellular signal transduction"/>
    <property type="evidence" value="ECO:0007669"/>
    <property type="project" value="InterPro"/>
</dbReference>
<dbReference type="Gene3D" id="3.40.50.2300">
    <property type="match status" value="1"/>
</dbReference>
<evidence type="ECO:0000256" key="2">
    <source>
        <dbReference type="ARBA" id="ARBA00001946"/>
    </source>
</evidence>
<keyword evidence="11" id="KW-0460">Magnesium</keyword>
<dbReference type="GO" id="GO:0046872">
    <property type="term" value="F:metal ion binding"/>
    <property type="evidence" value="ECO:0007669"/>
    <property type="project" value="UniProtKB-KW"/>
</dbReference>
<dbReference type="SMART" id="SM00044">
    <property type="entry name" value="CYCc"/>
    <property type="match status" value="1"/>
</dbReference>
<evidence type="ECO:0000256" key="15">
    <source>
        <dbReference type="ARBA" id="ARBA00023170"/>
    </source>
</evidence>
<keyword evidence="12 20" id="KW-1133">Transmembrane helix</keyword>
<dbReference type="GO" id="GO:0005524">
    <property type="term" value="F:ATP binding"/>
    <property type="evidence" value="ECO:0007669"/>
    <property type="project" value="UniProtKB-KW"/>
</dbReference>
<dbReference type="VEuPathDB" id="TriTrypDB:LDHU3_17.0390"/>
<evidence type="ECO:0000256" key="7">
    <source>
        <dbReference type="ARBA" id="ARBA00022692"/>
    </source>
</evidence>
<evidence type="ECO:0000256" key="6">
    <source>
        <dbReference type="ARBA" id="ARBA00012201"/>
    </source>
</evidence>
<dbReference type="EC" id="4.6.1.1" evidence="6"/>
<evidence type="ECO:0000256" key="12">
    <source>
        <dbReference type="ARBA" id="ARBA00022989"/>
    </source>
</evidence>
<keyword evidence="9" id="KW-0547">Nucleotide-binding</keyword>